<name>A0ABT9XNF4_9BACL</name>
<evidence type="ECO:0000256" key="3">
    <source>
        <dbReference type="ARBA" id="ARBA00022989"/>
    </source>
</evidence>
<dbReference type="Proteomes" id="UP001232973">
    <property type="component" value="Unassembled WGS sequence"/>
</dbReference>
<dbReference type="Pfam" id="PF04191">
    <property type="entry name" value="PEMT"/>
    <property type="match status" value="1"/>
</dbReference>
<dbReference type="InterPro" id="IPR007318">
    <property type="entry name" value="Phopholipid_MeTrfase"/>
</dbReference>
<dbReference type="Gene3D" id="1.20.120.1630">
    <property type="match status" value="1"/>
</dbReference>
<evidence type="ECO:0000256" key="1">
    <source>
        <dbReference type="ARBA" id="ARBA00004127"/>
    </source>
</evidence>
<feature type="transmembrane region" description="Helical" evidence="5">
    <location>
        <begin position="45"/>
        <end position="66"/>
    </location>
</feature>
<organism evidence="6 7">
    <name type="scientific">Alicyclobacillus cycloheptanicus</name>
    <dbReference type="NCBI Taxonomy" id="1457"/>
    <lineage>
        <taxon>Bacteria</taxon>
        <taxon>Bacillati</taxon>
        <taxon>Bacillota</taxon>
        <taxon>Bacilli</taxon>
        <taxon>Bacillales</taxon>
        <taxon>Alicyclobacillaceae</taxon>
        <taxon>Alicyclobacillus</taxon>
    </lineage>
</organism>
<feature type="transmembrane region" description="Helical" evidence="5">
    <location>
        <begin position="78"/>
        <end position="95"/>
    </location>
</feature>
<sequence>MAHFMRHGALFWLLFWIWLVLEIAFAARARRLRTNGTRRTYRDRGSAAAIVLGMYVLLAITFWFASNRFGFLPVWTRWVGLVLMASGIVIRFSAIRQLGRFFSPLVNVAEDQQIIQTGWYRHIRHPAYTGGWITAVGIALSLRTWWGAVLCGVGLFLLYLYRIHVEEQALVDHFGEPYRSYMKRTKRMFPGVW</sequence>
<proteinExistence type="predicted"/>
<evidence type="ECO:0000313" key="6">
    <source>
        <dbReference type="EMBL" id="MDQ0191268.1"/>
    </source>
</evidence>
<dbReference type="InterPro" id="IPR052527">
    <property type="entry name" value="Metal_cation-efflux_comp"/>
</dbReference>
<evidence type="ECO:0000256" key="4">
    <source>
        <dbReference type="ARBA" id="ARBA00023136"/>
    </source>
</evidence>
<accession>A0ABT9XNF4</accession>
<evidence type="ECO:0000256" key="2">
    <source>
        <dbReference type="ARBA" id="ARBA00022692"/>
    </source>
</evidence>
<evidence type="ECO:0000313" key="7">
    <source>
        <dbReference type="Proteomes" id="UP001232973"/>
    </source>
</evidence>
<dbReference type="EMBL" id="JAUSTP010000036">
    <property type="protein sequence ID" value="MDQ0191268.1"/>
    <property type="molecule type" value="Genomic_DNA"/>
</dbReference>
<comment type="caution">
    <text evidence="6">The sequence shown here is derived from an EMBL/GenBank/DDBJ whole genome shotgun (WGS) entry which is preliminary data.</text>
</comment>
<gene>
    <name evidence="6" type="ORF">J2S03_003137</name>
</gene>
<dbReference type="RefSeq" id="WP_274455130.1">
    <property type="nucleotide sequence ID" value="NZ_CP067097.1"/>
</dbReference>
<keyword evidence="3 5" id="KW-1133">Transmembrane helix</keyword>
<comment type="subcellular location">
    <subcellularLocation>
        <location evidence="1">Endomembrane system</location>
        <topology evidence="1">Multi-pass membrane protein</topology>
    </subcellularLocation>
</comment>
<protein>
    <submittedName>
        <fullName evidence="6">Protein-S-isoprenylcysteine O-methyltransferase Ste14</fullName>
    </submittedName>
</protein>
<dbReference type="PANTHER" id="PTHR43847:SF1">
    <property type="entry name" value="BLL3993 PROTEIN"/>
    <property type="match status" value="1"/>
</dbReference>
<keyword evidence="2 5" id="KW-0812">Transmembrane</keyword>
<dbReference type="PANTHER" id="PTHR43847">
    <property type="entry name" value="BLL3993 PROTEIN"/>
    <property type="match status" value="1"/>
</dbReference>
<keyword evidence="4 5" id="KW-0472">Membrane</keyword>
<evidence type="ECO:0000256" key="5">
    <source>
        <dbReference type="SAM" id="Phobius"/>
    </source>
</evidence>
<feature type="transmembrane region" description="Helical" evidence="5">
    <location>
        <begin position="144"/>
        <end position="161"/>
    </location>
</feature>
<keyword evidence="7" id="KW-1185">Reference proteome</keyword>
<reference evidence="6 7" key="1">
    <citation type="submission" date="2023-07" db="EMBL/GenBank/DDBJ databases">
        <title>Genomic Encyclopedia of Type Strains, Phase IV (KMG-IV): sequencing the most valuable type-strain genomes for metagenomic binning, comparative biology and taxonomic classification.</title>
        <authorList>
            <person name="Goeker M."/>
        </authorList>
    </citation>
    <scope>NUCLEOTIDE SEQUENCE [LARGE SCALE GENOMIC DNA]</scope>
    <source>
        <strain evidence="6 7">DSM 4006</strain>
    </source>
</reference>